<keyword evidence="3" id="KW-1185">Reference proteome</keyword>
<evidence type="ECO:0000259" key="1">
    <source>
        <dbReference type="Pfam" id="PF20243"/>
    </source>
</evidence>
<evidence type="ECO:0000313" key="3">
    <source>
        <dbReference type="Proteomes" id="UP000282423"/>
    </source>
</evidence>
<dbReference type="Proteomes" id="UP000282423">
    <property type="component" value="Unassembled WGS sequence"/>
</dbReference>
<gene>
    <name evidence="2" type="ORF">D7322_23445</name>
</gene>
<organism evidence="2 3">
    <name type="scientific">Sphingobacterium puteale</name>
    <dbReference type="NCBI Taxonomy" id="2420510"/>
    <lineage>
        <taxon>Bacteria</taxon>
        <taxon>Pseudomonadati</taxon>
        <taxon>Bacteroidota</taxon>
        <taxon>Sphingobacteriia</taxon>
        <taxon>Sphingobacteriales</taxon>
        <taxon>Sphingobacteriaceae</taxon>
        <taxon>Sphingobacterium</taxon>
    </lineage>
</organism>
<reference evidence="2 3" key="1">
    <citation type="submission" date="2018-10" db="EMBL/GenBank/DDBJ databases">
        <title>Sphingobacterium sp. M05W1-28.</title>
        <authorList>
            <person name="Cai H."/>
        </authorList>
    </citation>
    <scope>NUCLEOTIDE SEQUENCE [LARGE SCALE GENOMIC DNA]</scope>
    <source>
        <strain evidence="2 3">M05W1-28</strain>
    </source>
</reference>
<dbReference type="InterPro" id="IPR046863">
    <property type="entry name" value="MbnP-like_dom"/>
</dbReference>
<proteinExistence type="predicted"/>
<dbReference type="OrthoDB" id="1422031at2"/>
<dbReference type="AlphaFoldDB" id="A0A420VS71"/>
<sequence length="290" mass="32614">MNKQNLFFAALAALMFTSCEKTEIKEVEKIVYADQAGSLALTFDARYGESDFELNKRYPYQLVNASGTYDLDFEFNRLRYWVSNVKLVDKDNKEHAIPDSYYLVEETNEIVVPHLVNGEKYPATKREEVMIKEIPFGEYKAIKFSIGVDQKYNDNITLTAGELGSLNGMGVSDGWMWFTSYKFLTLAGTIHWADGAPTSKAMSWETGSNELFDGAEKTIELATLLKVDAQNSAKITLDVNVKELLSATDQPWTNNSISQSKKELMIAFRDTFLSKSLTFKEAGSVSVEAN</sequence>
<feature type="domain" description="Copper-binding protein MbnP-like" evidence="1">
    <location>
        <begin position="37"/>
        <end position="250"/>
    </location>
</feature>
<dbReference type="EMBL" id="RBWS01000022">
    <property type="protein sequence ID" value="RKO69191.1"/>
    <property type="molecule type" value="Genomic_DNA"/>
</dbReference>
<dbReference type="PROSITE" id="PS51257">
    <property type="entry name" value="PROKAR_LIPOPROTEIN"/>
    <property type="match status" value="1"/>
</dbReference>
<dbReference type="Pfam" id="PF20243">
    <property type="entry name" value="MbnP"/>
    <property type="match status" value="1"/>
</dbReference>
<evidence type="ECO:0000313" key="2">
    <source>
        <dbReference type="EMBL" id="RKO69191.1"/>
    </source>
</evidence>
<dbReference type="RefSeq" id="WP_121126625.1">
    <property type="nucleotide sequence ID" value="NZ_RBWS01000022.1"/>
</dbReference>
<comment type="caution">
    <text evidence="2">The sequence shown here is derived from an EMBL/GenBank/DDBJ whole genome shotgun (WGS) entry which is preliminary data.</text>
</comment>
<protein>
    <recommendedName>
        <fullName evidence="1">Copper-binding protein MbnP-like domain-containing protein</fullName>
    </recommendedName>
</protein>
<accession>A0A420VS71</accession>
<name>A0A420VS71_9SPHI</name>